<dbReference type="PANTHER" id="PTHR43975">
    <property type="entry name" value="ZGC:101858"/>
    <property type="match status" value="1"/>
</dbReference>
<comment type="similarity">
    <text evidence="1">Belongs to the short-chain dehydrogenases/reductases (SDR) family.</text>
</comment>
<dbReference type="InterPro" id="IPR057326">
    <property type="entry name" value="KR_dom"/>
</dbReference>
<dbReference type="PROSITE" id="PS00061">
    <property type="entry name" value="ADH_SHORT"/>
    <property type="match status" value="1"/>
</dbReference>
<sequence length="253" mass="26380">MQRFSEKVVIVTGAGSGIGKATAERFLDEGAFVVIAGRTPEKLEAVAAPYPEDRVLVQACDMADEDQVNSLVEAAVKTFGRVDTLVNNAGVAVQGDVSSLSTSDWRKVMATNLDGVFFASRAAIPHLKTTRGSIVNVASVSGTGGDWGMAAYNAAKGGVVNLTRAMALDHGKEGIRVNAVCPSLTRSGMTDSIMDNQERLAEFNDRFALEGPCEPADVAAVIAFLASDDARFVTGVNLPVDGGISASNGQPSK</sequence>
<dbReference type="PRINTS" id="PR00081">
    <property type="entry name" value="GDHRDH"/>
</dbReference>
<accession>A0A7X0MQE3</accession>
<dbReference type="EC" id="1.1.1.-" evidence="3"/>
<reference evidence="3 4" key="1">
    <citation type="submission" date="2020-08" db="EMBL/GenBank/DDBJ databases">
        <title>The Agave Microbiome: Exploring the role of microbial communities in plant adaptations to desert environments.</title>
        <authorList>
            <person name="Partida-Martinez L.P."/>
        </authorList>
    </citation>
    <scope>NUCLEOTIDE SEQUENCE [LARGE SCALE GENOMIC DNA]</scope>
    <source>
        <strain evidence="3 4">AS3.12</strain>
    </source>
</reference>
<dbReference type="AlphaFoldDB" id="A0A7X0MQE3"/>
<dbReference type="PRINTS" id="PR00080">
    <property type="entry name" value="SDRFAMILY"/>
</dbReference>
<keyword evidence="3" id="KW-0560">Oxidoreductase</keyword>
<dbReference type="NCBIfam" id="NF005559">
    <property type="entry name" value="PRK07231.1"/>
    <property type="match status" value="1"/>
</dbReference>
<comment type="caution">
    <text evidence="3">The sequence shown here is derived from an EMBL/GenBank/DDBJ whole genome shotgun (WGS) entry which is preliminary data.</text>
</comment>
<protein>
    <submittedName>
        <fullName evidence="3">Meso-butanediol dehydrogenase/(S,S)-butanediol dehydrogenase/diacetyl reductase</fullName>
        <ecNumber evidence="3">1.1.1.-</ecNumber>
        <ecNumber evidence="3">1.1.1.304</ecNumber>
        <ecNumber evidence="3">1.1.1.76</ecNumber>
    </submittedName>
</protein>
<evidence type="ECO:0000259" key="2">
    <source>
        <dbReference type="SMART" id="SM00822"/>
    </source>
</evidence>
<dbReference type="EC" id="1.1.1.304" evidence="3"/>
<dbReference type="InterPro" id="IPR020904">
    <property type="entry name" value="Sc_DH/Rdtase_CS"/>
</dbReference>
<gene>
    <name evidence="3" type="ORF">F4695_000530</name>
</gene>
<name>A0A7X0MQE3_9HYPH</name>
<dbReference type="SMART" id="SM00822">
    <property type="entry name" value="PKS_KR"/>
    <property type="match status" value="1"/>
</dbReference>
<dbReference type="Pfam" id="PF13561">
    <property type="entry name" value="adh_short_C2"/>
    <property type="match status" value="1"/>
</dbReference>
<proteinExistence type="inferred from homology"/>
<dbReference type="InterPro" id="IPR002347">
    <property type="entry name" value="SDR_fam"/>
</dbReference>
<keyword evidence="4" id="KW-1185">Reference proteome</keyword>
<dbReference type="RefSeq" id="WP_184653662.1">
    <property type="nucleotide sequence ID" value="NZ_JACHBU010000001.1"/>
</dbReference>
<evidence type="ECO:0000313" key="3">
    <source>
        <dbReference type="EMBL" id="MBB6507211.1"/>
    </source>
</evidence>
<dbReference type="InterPro" id="IPR036291">
    <property type="entry name" value="NAD(P)-bd_dom_sf"/>
</dbReference>
<dbReference type="FunFam" id="3.40.50.720:FF:000084">
    <property type="entry name" value="Short-chain dehydrogenase reductase"/>
    <property type="match status" value="1"/>
</dbReference>
<dbReference type="PANTHER" id="PTHR43975:SF2">
    <property type="entry name" value="EG:BACR7A4.14 PROTEIN-RELATED"/>
    <property type="match status" value="1"/>
</dbReference>
<dbReference type="EC" id="1.1.1.76" evidence="3"/>
<organism evidence="3 4">
    <name type="scientific">Rhizobium soli</name>
    <dbReference type="NCBI Taxonomy" id="424798"/>
    <lineage>
        <taxon>Bacteria</taxon>
        <taxon>Pseudomonadati</taxon>
        <taxon>Pseudomonadota</taxon>
        <taxon>Alphaproteobacteria</taxon>
        <taxon>Hyphomicrobiales</taxon>
        <taxon>Rhizobiaceae</taxon>
        <taxon>Rhizobium/Agrobacterium group</taxon>
        <taxon>Rhizobium</taxon>
    </lineage>
</organism>
<dbReference type="CDD" id="cd05233">
    <property type="entry name" value="SDR_c"/>
    <property type="match status" value="1"/>
</dbReference>
<dbReference type="GO" id="GO:0052588">
    <property type="term" value="F:diacetyl reductase ((S)-acetoin forming) (NAD+) activity"/>
    <property type="evidence" value="ECO:0007669"/>
    <property type="project" value="UniProtKB-EC"/>
</dbReference>
<dbReference type="EMBL" id="JACHBU010000001">
    <property type="protein sequence ID" value="MBB6507211.1"/>
    <property type="molecule type" value="Genomic_DNA"/>
</dbReference>
<dbReference type="SUPFAM" id="SSF51735">
    <property type="entry name" value="NAD(P)-binding Rossmann-fold domains"/>
    <property type="match status" value="1"/>
</dbReference>
<evidence type="ECO:0000256" key="1">
    <source>
        <dbReference type="ARBA" id="ARBA00006484"/>
    </source>
</evidence>
<dbReference type="Gene3D" id="3.40.50.720">
    <property type="entry name" value="NAD(P)-binding Rossmann-like Domain"/>
    <property type="match status" value="1"/>
</dbReference>
<dbReference type="GO" id="GO:0047512">
    <property type="term" value="F:(S,S)-butanediol dehydrogenase activity"/>
    <property type="evidence" value="ECO:0007669"/>
    <property type="project" value="UniProtKB-EC"/>
</dbReference>
<feature type="domain" description="Ketoreductase" evidence="2">
    <location>
        <begin position="7"/>
        <end position="183"/>
    </location>
</feature>
<dbReference type="Proteomes" id="UP000585437">
    <property type="component" value="Unassembled WGS sequence"/>
</dbReference>
<evidence type="ECO:0000313" key="4">
    <source>
        <dbReference type="Proteomes" id="UP000585437"/>
    </source>
</evidence>